<dbReference type="EMBL" id="NNAY01002291">
    <property type="protein sequence ID" value="OXU21604.1"/>
    <property type="molecule type" value="Genomic_DNA"/>
</dbReference>
<comment type="caution">
    <text evidence="2">The sequence shown here is derived from an EMBL/GenBank/DDBJ whole genome shotgun (WGS) entry which is preliminary data.</text>
</comment>
<dbReference type="SMART" id="SM00225">
    <property type="entry name" value="BTB"/>
    <property type="match status" value="1"/>
</dbReference>
<dbReference type="InterPro" id="IPR000210">
    <property type="entry name" value="BTB/POZ_dom"/>
</dbReference>
<dbReference type="Pfam" id="PF00651">
    <property type="entry name" value="BTB"/>
    <property type="match status" value="1"/>
</dbReference>
<name>A0A232ETD7_9HYME</name>
<sequence length="383" mass="43853">MRRPVTGIEWFSKYLNNTTTSSVATLVAPSVEFQPFRLSNQRIQLSDMANLETEDFRIPFPESDSRIVNDCTKVETHYEEYTVNGNYQSGIITSDIFYTSDPRDDFMWRMSIEVTKFDRNQHVMCVRILLQDNFKEVIDANYSMCILDKNDARTSEGAMPTAFSNHKGRSAISAISVNYLRNHLVHDKLLPDGHLNILCQIKREVKPYKCGIPRDLGLLFDSTKLSDVTLVVKKIEFSVHRSILAGRSPVCASIFDLKMIESKKDMIEILDIEPEVVKELLRFIYTDKVENIEVLGLEIFIAADQYALGDLKFECEDALCSSIDAENDGMLLKYADRYGSHRLKSEARKFIFENAEDVAEVEGYDAHVDGYLTFLMRILPLDD</sequence>
<reference evidence="2 3" key="1">
    <citation type="journal article" date="2017" name="Curr. Biol.">
        <title>The Evolution of Venom by Co-option of Single-Copy Genes.</title>
        <authorList>
            <person name="Martinson E.O."/>
            <person name="Mrinalini"/>
            <person name="Kelkar Y.D."/>
            <person name="Chang C.H."/>
            <person name="Werren J.H."/>
        </authorList>
    </citation>
    <scope>NUCLEOTIDE SEQUENCE [LARGE SCALE GENOMIC DNA]</scope>
    <source>
        <strain evidence="2 3">Alberta</strain>
        <tissue evidence="2">Whole body</tissue>
    </source>
</reference>
<organism evidence="2 3">
    <name type="scientific">Trichomalopsis sarcophagae</name>
    <dbReference type="NCBI Taxonomy" id="543379"/>
    <lineage>
        <taxon>Eukaryota</taxon>
        <taxon>Metazoa</taxon>
        <taxon>Ecdysozoa</taxon>
        <taxon>Arthropoda</taxon>
        <taxon>Hexapoda</taxon>
        <taxon>Insecta</taxon>
        <taxon>Pterygota</taxon>
        <taxon>Neoptera</taxon>
        <taxon>Endopterygota</taxon>
        <taxon>Hymenoptera</taxon>
        <taxon>Apocrita</taxon>
        <taxon>Proctotrupomorpha</taxon>
        <taxon>Chalcidoidea</taxon>
        <taxon>Pteromalidae</taxon>
        <taxon>Pteromalinae</taxon>
        <taxon>Trichomalopsis</taxon>
    </lineage>
</organism>
<dbReference type="SUPFAM" id="SSF54695">
    <property type="entry name" value="POZ domain"/>
    <property type="match status" value="1"/>
</dbReference>
<gene>
    <name evidence="2" type="ORF">TSAR_010394</name>
</gene>
<evidence type="ECO:0000259" key="1">
    <source>
        <dbReference type="PROSITE" id="PS50097"/>
    </source>
</evidence>
<evidence type="ECO:0000313" key="3">
    <source>
        <dbReference type="Proteomes" id="UP000215335"/>
    </source>
</evidence>
<dbReference type="PANTHER" id="PTHR24413">
    <property type="entry name" value="SPECKLE-TYPE POZ PROTEIN"/>
    <property type="match status" value="1"/>
</dbReference>
<feature type="domain" description="BTB" evidence="1">
    <location>
        <begin position="226"/>
        <end position="293"/>
    </location>
</feature>
<evidence type="ECO:0000313" key="2">
    <source>
        <dbReference type="EMBL" id="OXU21604.1"/>
    </source>
</evidence>
<dbReference type="STRING" id="543379.A0A232ETD7"/>
<protein>
    <recommendedName>
        <fullName evidence="1">BTB domain-containing protein</fullName>
    </recommendedName>
</protein>
<dbReference type="PROSITE" id="PS50097">
    <property type="entry name" value="BTB"/>
    <property type="match status" value="1"/>
</dbReference>
<dbReference type="InterPro" id="IPR011333">
    <property type="entry name" value="SKP1/BTB/POZ_sf"/>
</dbReference>
<keyword evidence="3" id="KW-1185">Reference proteome</keyword>
<accession>A0A232ETD7</accession>
<dbReference type="Gene3D" id="3.30.710.10">
    <property type="entry name" value="Potassium Channel Kv1.1, Chain A"/>
    <property type="match status" value="1"/>
</dbReference>
<dbReference type="AlphaFoldDB" id="A0A232ETD7"/>
<dbReference type="Proteomes" id="UP000215335">
    <property type="component" value="Unassembled WGS sequence"/>
</dbReference>
<proteinExistence type="predicted"/>
<dbReference type="SUPFAM" id="SSF49599">
    <property type="entry name" value="TRAF domain-like"/>
    <property type="match status" value="1"/>
</dbReference>
<dbReference type="FunFam" id="3.30.710.10:FF:000159">
    <property type="entry name" value="Speckle-type POZ protein B"/>
    <property type="match status" value="1"/>
</dbReference>